<organism evidence="2 3">
    <name type="scientific">Microcystis wesenbergii Mw_QC_S_20081001_S30D</name>
    <dbReference type="NCBI Taxonomy" id="2486245"/>
    <lineage>
        <taxon>Bacteria</taxon>
        <taxon>Bacillati</taxon>
        <taxon>Cyanobacteriota</taxon>
        <taxon>Cyanophyceae</taxon>
        <taxon>Oscillatoriophycideae</taxon>
        <taxon>Chroococcales</taxon>
        <taxon>Microcystaceae</taxon>
        <taxon>Microcystis</taxon>
    </lineage>
</organism>
<dbReference type="NCBIfam" id="TIGR04155">
    <property type="entry name" value="cyano_PEP"/>
    <property type="match status" value="1"/>
</dbReference>
<dbReference type="Proteomes" id="UP000320523">
    <property type="component" value="Unassembled WGS sequence"/>
</dbReference>
<gene>
    <name evidence="2" type="ORF">EWV75_08145</name>
</gene>
<name>A0A552JQT7_9CHRO</name>
<feature type="chain" id="PRO_5021914131" evidence="1">
    <location>
        <begin position="34"/>
        <end position="179"/>
    </location>
</feature>
<dbReference type="AlphaFoldDB" id="A0A552JQT7"/>
<protein>
    <submittedName>
        <fullName evidence="2">PEP-CTERM sorting domain-containing protein</fullName>
    </submittedName>
</protein>
<evidence type="ECO:0000313" key="2">
    <source>
        <dbReference type="EMBL" id="TRU97864.1"/>
    </source>
</evidence>
<proteinExistence type="predicted"/>
<sequence>MTQFLNFPRHLAIVSLMGASLLGATLTTNPAQALTWNVAPGTKTDTNLPILGTFTIDDELASLPKITFSNVTVDGFTFGSSNVLLISNTPGIGVTAIDWLDAGNNVLSFVFNNPLTPGGGTILLNNVVSLYTPFNPGLPQAVSGAVSKAGSVPTVPEPSTRLGAAIAVALGAIFRLRRG</sequence>
<accession>A0A552JQT7</accession>
<evidence type="ECO:0000313" key="3">
    <source>
        <dbReference type="Proteomes" id="UP000320523"/>
    </source>
</evidence>
<dbReference type="EMBL" id="SFAT01000087">
    <property type="protein sequence ID" value="TRU97864.1"/>
    <property type="molecule type" value="Genomic_DNA"/>
</dbReference>
<comment type="caution">
    <text evidence="2">The sequence shown here is derived from an EMBL/GenBank/DDBJ whole genome shotgun (WGS) entry which is preliminary data.</text>
</comment>
<feature type="signal peptide" evidence="1">
    <location>
        <begin position="1"/>
        <end position="33"/>
    </location>
</feature>
<dbReference type="InterPro" id="IPR026374">
    <property type="entry name" value="Cyano_PEP"/>
</dbReference>
<reference evidence="2 3" key="1">
    <citation type="submission" date="2019-01" db="EMBL/GenBank/DDBJ databases">
        <title>Coherence of Microcystis species and biogeography revealed through population genomics.</title>
        <authorList>
            <person name="Perez-Carrascal O.M."/>
            <person name="Terrat Y."/>
            <person name="Giani A."/>
            <person name="Fortin N."/>
            <person name="Tromas N."/>
            <person name="Shapiro B.J."/>
        </authorList>
    </citation>
    <scope>NUCLEOTIDE SEQUENCE [LARGE SCALE GENOMIC DNA]</scope>
    <source>
        <strain evidence="2">Mw_QC_S_20081001_S30D</strain>
    </source>
</reference>
<evidence type="ECO:0000256" key="1">
    <source>
        <dbReference type="SAM" id="SignalP"/>
    </source>
</evidence>
<keyword evidence="1" id="KW-0732">Signal</keyword>